<dbReference type="SUPFAM" id="SSF48652">
    <property type="entry name" value="Tetraspanin"/>
    <property type="match status" value="1"/>
</dbReference>
<dbReference type="PROSITE" id="PS00930">
    <property type="entry name" value="RDS_ROM1"/>
    <property type="match status" value="1"/>
</dbReference>
<name>A0A671U5B4_SPAAU</name>
<proteinExistence type="inferred from homology"/>
<evidence type="ECO:0000313" key="8">
    <source>
        <dbReference type="Proteomes" id="UP000472265"/>
    </source>
</evidence>
<evidence type="ECO:0000256" key="6">
    <source>
        <dbReference type="SAM" id="Phobius"/>
    </source>
</evidence>
<dbReference type="PRINTS" id="PR00218">
    <property type="entry name" value="PERIPHERNRDS"/>
</dbReference>
<dbReference type="GO" id="GO:0005886">
    <property type="term" value="C:plasma membrane"/>
    <property type="evidence" value="ECO:0007669"/>
    <property type="project" value="TreeGrafter"/>
</dbReference>
<protein>
    <submittedName>
        <fullName evidence="7">Retinal outer segment membrane protein 1a</fullName>
    </submittedName>
</protein>
<dbReference type="Proteomes" id="UP000472265">
    <property type="component" value="Chromosome 13"/>
</dbReference>
<evidence type="ECO:0000256" key="5">
    <source>
        <dbReference type="ARBA" id="ARBA00023136"/>
    </source>
</evidence>
<dbReference type="PANTHER" id="PTHR19282:SF440">
    <property type="entry name" value="PERIPHERIN-2"/>
    <property type="match status" value="1"/>
</dbReference>
<organism evidence="7 8">
    <name type="scientific">Sparus aurata</name>
    <name type="common">Gilthead sea bream</name>
    <dbReference type="NCBI Taxonomy" id="8175"/>
    <lineage>
        <taxon>Eukaryota</taxon>
        <taxon>Metazoa</taxon>
        <taxon>Chordata</taxon>
        <taxon>Craniata</taxon>
        <taxon>Vertebrata</taxon>
        <taxon>Euteleostomi</taxon>
        <taxon>Actinopterygii</taxon>
        <taxon>Neopterygii</taxon>
        <taxon>Teleostei</taxon>
        <taxon>Neoteleostei</taxon>
        <taxon>Acanthomorphata</taxon>
        <taxon>Eupercaria</taxon>
        <taxon>Spariformes</taxon>
        <taxon>Sparidae</taxon>
        <taxon>Sparus</taxon>
    </lineage>
</organism>
<dbReference type="InterPro" id="IPR008952">
    <property type="entry name" value="Tetraspanin_EC2_sf"/>
</dbReference>
<reference evidence="7" key="1">
    <citation type="submission" date="2021-04" db="EMBL/GenBank/DDBJ databases">
        <authorList>
            <consortium name="Wellcome Sanger Institute Data Sharing"/>
        </authorList>
    </citation>
    <scope>NUCLEOTIDE SEQUENCE [LARGE SCALE GENOMIC DNA]</scope>
</reference>
<dbReference type="PANTHER" id="PTHR19282">
    <property type="entry name" value="TETRASPANIN"/>
    <property type="match status" value="1"/>
</dbReference>
<dbReference type="InterPro" id="IPR018498">
    <property type="entry name" value="Peripherin/rom-1_CS"/>
</dbReference>
<keyword evidence="3 6" id="KW-0812">Transmembrane</keyword>
<keyword evidence="5 6" id="KW-0472">Membrane</keyword>
<dbReference type="InParanoid" id="A0A671U5B4"/>
<feature type="transmembrane region" description="Helical" evidence="6">
    <location>
        <begin position="101"/>
        <end position="121"/>
    </location>
</feature>
<reference evidence="7" key="2">
    <citation type="submission" date="2025-08" db="UniProtKB">
        <authorList>
            <consortium name="Ensembl"/>
        </authorList>
    </citation>
    <scope>IDENTIFICATION</scope>
</reference>
<evidence type="ECO:0000256" key="2">
    <source>
        <dbReference type="ARBA" id="ARBA00010674"/>
    </source>
</evidence>
<sequence>MVLMKMKFPFEKRVKLAQGLWLLSLSATVAGALTFSLGCILKTELRRRAEVMDNSDIHIVPDTLMIVGLASLGINYFASKICQDALDAGRFPRWKNFLKPYFAVSCFFTVLMLLAIIMSYAMKGTLESSLKAGLRNGIRFYKDTDTPGRCFQKQNIDRLQMEFRCCGNTDFRDWFEVQWISNRYLDFSSTEVKNRIKSNVDGRYLVDGVPFSCCNPSSPRPCIQYQLTNNSAHYNYDYQTEELNIYLRGCREALVNYYMGLMNTIGAGVLSVFLLQVNCLGLWWFQAVGGDYKENYRSFRAGTAGKMLQKDTKFTIDHIFRRRPFSSGITLRVGNCQSQTIIKNLANCCHFTST</sequence>
<reference evidence="7" key="3">
    <citation type="submission" date="2025-09" db="UniProtKB">
        <authorList>
            <consortium name="Ensembl"/>
        </authorList>
    </citation>
    <scope>IDENTIFICATION</scope>
</reference>
<keyword evidence="8" id="KW-1185">Reference proteome</keyword>
<keyword evidence="4 6" id="KW-1133">Transmembrane helix</keyword>
<dbReference type="InterPro" id="IPR018499">
    <property type="entry name" value="Tetraspanin/Peripherin"/>
</dbReference>
<dbReference type="FunFam" id="1.10.1450.10:FF:000002">
    <property type="entry name" value="Retinal outer segment membrane protein 1"/>
    <property type="match status" value="1"/>
</dbReference>
<evidence type="ECO:0000256" key="1">
    <source>
        <dbReference type="ARBA" id="ARBA00004141"/>
    </source>
</evidence>
<evidence type="ECO:0000313" key="7">
    <source>
        <dbReference type="Ensembl" id="ENSSAUP00010008888.1"/>
    </source>
</evidence>
<gene>
    <name evidence="7" type="primary">rom1a</name>
</gene>
<dbReference type="Ensembl" id="ENSSAUT00010009499.1">
    <property type="protein sequence ID" value="ENSSAUP00010008888.1"/>
    <property type="gene ID" value="ENSSAUG00010004415.1"/>
</dbReference>
<dbReference type="InterPro" id="IPR042026">
    <property type="entry name" value="Peripherin_LEL"/>
</dbReference>
<comment type="similarity">
    <text evidence="2">Belongs to the PRPH2/ROM1 family.</text>
</comment>
<dbReference type="GO" id="GO:0007601">
    <property type="term" value="P:visual perception"/>
    <property type="evidence" value="ECO:0007669"/>
    <property type="project" value="InterPro"/>
</dbReference>
<dbReference type="Gene3D" id="1.10.1450.10">
    <property type="entry name" value="Tetraspanin"/>
    <property type="match status" value="1"/>
</dbReference>
<dbReference type="CDD" id="cd03162">
    <property type="entry name" value="peripherin_like_LEL"/>
    <property type="match status" value="1"/>
</dbReference>
<comment type="subcellular location">
    <subcellularLocation>
        <location evidence="1">Membrane</location>
        <topology evidence="1">Multi-pass membrane protein</topology>
    </subcellularLocation>
</comment>
<evidence type="ECO:0000256" key="4">
    <source>
        <dbReference type="ARBA" id="ARBA00022989"/>
    </source>
</evidence>
<dbReference type="InterPro" id="IPR000830">
    <property type="entry name" value="Peripherin/rom-1"/>
</dbReference>
<dbReference type="GeneTree" id="ENSGT00940000159921"/>
<feature type="transmembrane region" description="Helical" evidence="6">
    <location>
        <begin position="261"/>
        <end position="285"/>
    </location>
</feature>
<dbReference type="AlphaFoldDB" id="A0A671U5B4"/>
<dbReference type="Pfam" id="PF00335">
    <property type="entry name" value="Tetraspanin"/>
    <property type="match status" value="1"/>
</dbReference>
<accession>A0A671U5B4</accession>
<evidence type="ECO:0000256" key="3">
    <source>
        <dbReference type="ARBA" id="ARBA00022692"/>
    </source>
</evidence>